<evidence type="ECO:0000256" key="1">
    <source>
        <dbReference type="ARBA" id="ARBA00000085"/>
    </source>
</evidence>
<dbReference type="InterPro" id="IPR011990">
    <property type="entry name" value="TPR-like_helical_dom_sf"/>
</dbReference>
<name>A0A1E5TCF5_9FLAO</name>
<evidence type="ECO:0000259" key="10">
    <source>
        <dbReference type="PROSITE" id="PS50110"/>
    </source>
</evidence>
<feature type="domain" description="Histidine kinase" evidence="9">
    <location>
        <begin position="379"/>
        <end position="600"/>
    </location>
</feature>
<evidence type="ECO:0000256" key="7">
    <source>
        <dbReference type="SAM" id="Coils"/>
    </source>
</evidence>
<organism evidence="11 12">
    <name type="scientific">Flavivirga aquatica</name>
    <dbReference type="NCBI Taxonomy" id="1849968"/>
    <lineage>
        <taxon>Bacteria</taxon>
        <taxon>Pseudomonadati</taxon>
        <taxon>Bacteroidota</taxon>
        <taxon>Flavobacteriia</taxon>
        <taxon>Flavobacteriales</taxon>
        <taxon>Flavobacteriaceae</taxon>
        <taxon>Flavivirga</taxon>
    </lineage>
</organism>
<evidence type="ECO:0000256" key="4">
    <source>
        <dbReference type="ARBA" id="ARBA00023012"/>
    </source>
</evidence>
<dbReference type="InterPro" id="IPR036097">
    <property type="entry name" value="HisK_dim/P_sf"/>
</dbReference>
<dbReference type="Gene3D" id="3.30.565.10">
    <property type="entry name" value="Histidine kinase-like ATPase, C-terminal domain"/>
    <property type="match status" value="1"/>
</dbReference>
<dbReference type="InterPro" id="IPR003661">
    <property type="entry name" value="HisK_dim/P_dom"/>
</dbReference>
<dbReference type="InterPro" id="IPR004358">
    <property type="entry name" value="Sig_transdc_His_kin-like_C"/>
</dbReference>
<gene>
    <name evidence="11" type="ORF">A8C32_14290</name>
</gene>
<dbReference type="InterPro" id="IPR011006">
    <property type="entry name" value="CheY-like_superfamily"/>
</dbReference>
<dbReference type="InterPro" id="IPR019734">
    <property type="entry name" value="TPR_rpt"/>
</dbReference>
<dbReference type="SUPFAM" id="SSF52172">
    <property type="entry name" value="CheY-like"/>
    <property type="match status" value="1"/>
</dbReference>
<dbReference type="AlphaFoldDB" id="A0A1E5TCF5"/>
<dbReference type="FunFam" id="3.30.565.10:FF:000010">
    <property type="entry name" value="Sensor histidine kinase RcsC"/>
    <property type="match status" value="1"/>
</dbReference>
<keyword evidence="6" id="KW-0802">TPR repeat</keyword>
<dbReference type="PRINTS" id="PR00344">
    <property type="entry name" value="BCTRLSENSOR"/>
</dbReference>
<dbReference type="EMBL" id="MDJD01000014">
    <property type="protein sequence ID" value="OEK09054.1"/>
    <property type="molecule type" value="Genomic_DNA"/>
</dbReference>
<dbReference type="SMART" id="SM00388">
    <property type="entry name" value="HisKA"/>
    <property type="match status" value="1"/>
</dbReference>
<dbReference type="CDD" id="cd00082">
    <property type="entry name" value="HisKA"/>
    <property type="match status" value="1"/>
</dbReference>
<dbReference type="PROSITE" id="PS50005">
    <property type="entry name" value="TPR"/>
    <property type="match status" value="1"/>
</dbReference>
<evidence type="ECO:0000256" key="3">
    <source>
        <dbReference type="ARBA" id="ARBA00022553"/>
    </source>
</evidence>
<dbReference type="Pfam" id="PF02518">
    <property type="entry name" value="HATPase_c"/>
    <property type="match status" value="1"/>
</dbReference>
<evidence type="ECO:0000256" key="5">
    <source>
        <dbReference type="PROSITE-ProRule" id="PRU00169"/>
    </source>
</evidence>
<dbReference type="PROSITE" id="PS50110">
    <property type="entry name" value="RESPONSE_REGULATORY"/>
    <property type="match status" value="1"/>
</dbReference>
<evidence type="ECO:0000256" key="6">
    <source>
        <dbReference type="PROSITE-ProRule" id="PRU00339"/>
    </source>
</evidence>
<keyword evidence="4" id="KW-0902">Two-component regulatory system</keyword>
<evidence type="ECO:0000313" key="11">
    <source>
        <dbReference type="EMBL" id="OEK09054.1"/>
    </source>
</evidence>
<feature type="transmembrane region" description="Helical" evidence="8">
    <location>
        <begin position="320"/>
        <end position="339"/>
    </location>
</feature>
<dbReference type="SUPFAM" id="SSF48452">
    <property type="entry name" value="TPR-like"/>
    <property type="match status" value="1"/>
</dbReference>
<dbReference type="Pfam" id="PF00512">
    <property type="entry name" value="HisKA"/>
    <property type="match status" value="1"/>
</dbReference>
<keyword evidence="8" id="KW-0472">Membrane</keyword>
<dbReference type="Gene3D" id="1.10.287.130">
    <property type="match status" value="1"/>
</dbReference>
<dbReference type="Pfam" id="PF00072">
    <property type="entry name" value="Response_reg"/>
    <property type="match status" value="1"/>
</dbReference>
<protein>
    <recommendedName>
        <fullName evidence="2">histidine kinase</fullName>
        <ecNumber evidence="2">2.7.13.3</ecNumber>
    </recommendedName>
</protein>
<dbReference type="CDD" id="cd16922">
    <property type="entry name" value="HATPase_EvgS-ArcB-TorS-like"/>
    <property type="match status" value="1"/>
</dbReference>
<keyword evidence="7" id="KW-0175">Coiled coil</keyword>
<accession>A0A1E5TCF5</accession>
<dbReference type="InterPro" id="IPR005467">
    <property type="entry name" value="His_kinase_dom"/>
</dbReference>
<proteinExistence type="predicted"/>
<feature type="repeat" description="TPR" evidence="6">
    <location>
        <begin position="102"/>
        <end position="135"/>
    </location>
</feature>
<dbReference type="STRING" id="1849968.A8C32_14290"/>
<dbReference type="PANTHER" id="PTHR45339:SF1">
    <property type="entry name" value="HYBRID SIGNAL TRANSDUCTION HISTIDINE KINASE J"/>
    <property type="match status" value="1"/>
</dbReference>
<keyword evidence="12" id="KW-1185">Reference proteome</keyword>
<keyword evidence="3 5" id="KW-0597">Phosphoprotein</keyword>
<dbReference type="Gene3D" id="3.40.50.2300">
    <property type="match status" value="1"/>
</dbReference>
<dbReference type="InterPro" id="IPR036890">
    <property type="entry name" value="HATPase_C_sf"/>
</dbReference>
<dbReference type="InterPro" id="IPR003594">
    <property type="entry name" value="HATPase_dom"/>
</dbReference>
<keyword evidence="8" id="KW-1133">Transmembrane helix</keyword>
<dbReference type="Proteomes" id="UP000095713">
    <property type="component" value="Unassembled WGS sequence"/>
</dbReference>
<dbReference type="EC" id="2.7.13.3" evidence="2"/>
<dbReference type="CDD" id="cd17546">
    <property type="entry name" value="REC_hyHK_CKI1_RcsC-like"/>
    <property type="match status" value="1"/>
</dbReference>
<feature type="modified residue" description="4-aspartylphosphate" evidence="5">
    <location>
        <position position="673"/>
    </location>
</feature>
<evidence type="ECO:0000256" key="2">
    <source>
        <dbReference type="ARBA" id="ARBA00012438"/>
    </source>
</evidence>
<dbReference type="SUPFAM" id="SSF47384">
    <property type="entry name" value="Homodimeric domain of signal transducing histidine kinase"/>
    <property type="match status" value="1"/>
</dbReference>
<sequence length="752" mass="86299">MCFLALINVAFSQSERHLINQIDSISCTALLHYNNNEIVLSFKAFNKVKKISDSINDSYGKAVSNFYLGNIYNSMHEYENAERSYTSMLKPSTVIGDNFLLANAYLSLGKLYKMKKSNEDVVSYFEKALQHVSKHNFFDDNNYSLDQYHDLMLETRVKLCEFYLEKEHLEKALINLLRLEKNINNTDTKLNSYYKNYYCYIHGLYLVKKELYNNANIKFNKAIASLEETALSNNHDSNSLLSKLYKELSLSSAETGSKEEAYLALLKYNTYNDEFINQERVRQDVIAKSKFLIEDYKNDVQIANSEKQRQLQIAKKIKNINFVITLTLVLLAISLITLLKNYISKRRLTNTLKKQNKELELAKNEALKSSELKSKFISNVTHELRTPLYGVVGITSLLLSNNSLNDRDSKFLESLKYSGDYLLNLVNEVLQFGKIESQKVELKKVSVDLRRLVENIVGSFDYKLQETNNKIEVIIDKRVPKYIKCDNVRLSQVLINLIGNSVKFTKNGRIAVRVKTLKLLDDKVDLRFEIQDSGIGVPEEKFNTIFENFSQLENSNTNYQGTGLGLSITKKIVELFGGEIELESEYGFGSTFSFNITVDLDKKVLVNSNVKMFKESIQPVNHCRILIAEDNKINQIVTRNLLEKENYFCEIVENGTEAIKVLKNKIFDLVLMDINMPIMGGIEATQLIRKFNTDIPIIALTAADVEELKENHKSIGFNGIITKPFDNYEFFQIIETNIQNSSNCKTKFQGAC</sequence>
<dbReference type="SMART" id="SM00387">
    <property type="entry name" value="HATPase_c"/>
    <property type="match status" value="1"/>
</dbReference>
<reference evidence="11 12" key="1">
    <citation type="submission" date="2016-05" db="EMBL/GenBank/DDBJ databases">
        <title>Draft Genome Sequence of Algibacter sp. Strain SK-16 Isolated from the Surface Water of Aburatsubo Inlet.</title>
        <authorList>
            <person name="Wong S.-K."/>
            <person name="Yoshizawa S."/>
            <person name="Nakajima Y."/>
            <person name="Ogura Y."/>
            <person name="Tetsuya H."/>
            <person name="Hamasaki K."/>
        </authorList>
    </citation>
    <scope>NUCLEOTIDE SEQUENCE [LARGE SCALE GENOMIC DNA]</scope>
    <source>
        <strain evidence="11 12">SK-16</strain>
    </source>
</reference>
<evidence type="ECO:0000256" key="8">
    <source>
        <dbReference type="SAM" id="Phobius"/>
    </source>
</evidence>
<dbReference type="PANTHER" id="PTHR45339">
    <property type="entry name" value="HYBRID SIGNAL TRANSDUCTION HISTIDINE KINASE J"/>
    <property type="match status" value="1"/>
</dbReference>
<comment type="caution">
    <text evidence="11">The sequence shown here is derived from an EMBL/GenBank/DDBJ whole genome shotgun (WGS) entry which is preliminary data.</text>
</comment>
<comment type="catalytic activity">
    <reaction evidence="1">
        <text>ATP + protein L-histidine = ADP + protein N-phospho-L-histidine.</text>
        <dbReference type="EC" id="2.7.13.3"/>
    </reaction>
</comment>
<keyword evidence="8" id="KW-0812">Transmembrane</keyword>
<evidence type="ECO:0000313" key="12">
    <source>
        <dbReference type="Proteomes" id="UP000095713"/>
    </source>
</evidence>
<dbReference type="SUPFAM" id="SSF55874">
    <property type="entry name" value="ATPase domain of HSP90 chaperone/DNA topoisomerase II/histidine kinase"/>
    <property type="match status" value="1"/>
</dbReference>
<evidence type="ECO:0000259" key="9">
    <source>
        <dbReference type="PROSITE" id="PS50109"/>
    </source>
</evidence>
<dbReference type="InterPro" id="IPR001789">
    <property type="entry name" value="Sig_transdc_resp-reg_receiver"/>
</dbReference>
<dbReference type="GO" id="GO:0000155">
    <property type="term" value="F:phosphorelay sensor kinase activity"/>
    <property type="evidence" value="ECO:0007669"/>
    <property type="project" value="InterPro"/>
</dbReference>
<dbReference type="Gene3D" id="1.25.40.10">
    <property type="entry name" value="Tetratricopeptide repeat domain"/>
    <property type="match status" value="1"/>
</dbReference>
<feature type="domain" description="Response regulatory" evidence="10">
    <location>
        <begin position="624"/>
        <end position="738"/>
    </location>
</feature>
<feature type="coiled-coil region" evidence="7">
    <location>
        <begin position="345"/>
        <end position="372"/>
    </location>
</feature>
<dbReference type="PROSITE" id="PS50109">
    <property type="entry name" value="HIS_KIN"/>
    <property type="match status" value="1"/>
</dbReference>
<dbReference type="SMART" id="SM00448">
    <property type="entry name" value="REC"/>
    <property type="match status" value="1"/>
</dbReference>